<feature type="region of interest" description="Disordered" evidence="1">
    <location>
        <begin position="1"/>
        <end position="44"/>
    </location>
</feature>
<accession>A0A4Z2FBB6</accession>
<keyword evidence="3" id="KW-1185">Reference proteome</keyword>
<name>A0A4Z2FBB6_9TELE</name>
<sequence>MTSSEAVGRYLGVPVGDQSDAHDVLQHGPGGEELPADEGSAGRTQTLIVQNHGHGGNRLAGSGGVQLHALLLHLQEEEEKKSSDVKLNVSEYTFIKETQAKNLLTWHAMEISRDRHHWDGGYRQPGFG</sequence>
<comment type="caution">
    <text evidence="2">The sequence shown here is derived from an EMBL/GenBank/DDBJ whole genome shotgun (WGS) entry which is preliminary data.</text>
</comment>
<gene>
    <name evidence="2" type="ORF">EYF80_051347</name>
</gene>
<dbReference type="EMBL" id="SRLO01001368">
    <property type="protein sequence ID" value="TNN38479.1"/>
    <property type="molecule type" value="Genomic_DNA"/>
</dbReference>
<evidence type="ECO:0000313" key="2">
    <source>
        <dbReference type="EMBL" id="TNN38479.1"/>
    </source>
</evidence>
<dbReference type="AlphaFoldDB" id="A0A4Z2FBB6"/>
<evidence type="ECO:0000313" key="3">
    <source>
        <dbReference type="Proteomes" id="UP000314294"/>
    </source>
</evidence>
<dbReference type="Proteomes" id="UP000314294">
    <property type="component" value="Unassembled WGS sequence"/>
</dbReference>
<evidence type="ECO:0000256" key="1">
    <source>
        <dbReference type="SAM" id="MobiDB-lite"/>
    </source>
</evidence>
<proteinExistence type="predicted"/>
<protein>
    <submittedName>
        <fullName evidence="2">Uncharacterized protein</fullName>
    </submittedName>
</protein>
<organism evidence="2 3">
    <name type="scientific">Liparis tanakae</name>
    <name type="common">Tanaka's snailfish</name>
    <dbReference type="NCBI Taxonomy" id="230148"/>
    <lineage>
        <taxon>Eukaryota</taxon>
        <taxon>Metazoa</taxon>
        <taxon>Chordata</taxon>
        <taxon>Craniata</taxon>
        <taxon>Vertebrata</taxon>
        <taxon>Euteleostomi</taxon>
        <taxon>Actinopterygii</taxon>
        <taxon>Neopterygii</taxon>
        <taxon>Teleostei</taxon>
        <taxon>Neoteleostei</taxon>
        <taxon>Acanthomorphata</taxon>
        <taxon>Eupercaria</taxon>
        <taxon>Perciformes</taxon>
        <taxon>Cottioidei</taxon>
        <taxon>Cottales</taxon>
        <taxon>Liparidae</taxon>
        <taxon>Liparis</taxon>
    </lineage>
</organism>
<reference evidence="2 3" key="1">
    <citation type="submission" date="2019-03" db="EMBL/GenBank/DDBJ databases">
        <title>First draft genome of Liparis tanakae, snailfish: a comprehensive survey of snailfish specific genes.</title>
        <authorList>
            <person name="Kim W."/>
            <person name="Song I."/>
            <person name="Jeong J.-H."/>
            <person name="Kim D."/>
            <person name="Kim S."/>
            <person name="Ryu S."/>
            <person name="Song J.Y."/>
            <person name="Lee S.K."/>
        </authorList>
    </citation>
    <scope>NUCLEOTIDE SEQUENCE [LARGE SCALE GENOMIC DNA]</scope>
    <source>
        <tissue evidence="2">Muscle</tissue>
    </source>
</reference>